<evidence type="ECO:0000313" key="2">
    <source>
        <dbReference type="Proteomes" id="UP000815677"/>
    </source>
</evidence>
<organism evidence="1 2">
    <name type="scientific">Mycena chlorophos</name>
    <name type="common">Agaric fungus</name>
    <name type="synonym">Agaricus chlorophos</name>
    <dbReference type="NCBI Taxonomy" id="658473"/>
    <lineage>
        <taxon>Eukaryota</taxon>
        <taxon>Fungi</taxon>
        <taxon>Dikarya</taxon>
        <taxon>Basidiomycota</taxon>
        <taxon>Agaricomycotina</taxon>
        <taxon>Agaricomycetes</taxon>
        <taxon>Agaricomycetidae</taxon>
        <taxon>Agaricales</taxon>
        <taxon>Marasmiineae</taxon>
        <taxon>Mycenaceae</taxon>
        <taxon>Mycena</taxon>
    </lineage>
</organism>
<accession>A0ABQ0L2C8</accession>
<dbReference type="Pfam" id="PF02992">
    <property type="entry name" value="Transposase_21"/>
    <property type="match status" value="1"/>
</dbReference>
<protein>
    <recommendedName>
        <fullName evidence="3">Transposase family Tnp2 protein</fullName>
    </recommendedName>
</protein>
<gene>
    <name evidence="1" type="ORF">MCHLO_02909</name>
</gene>
<dbReference type="EMBL" id="DF841081">
    <property type="protein sequence ID" value="GAT45323.1"/>
    <property type="molecule type" value="Genomic_DNA"/>
</dbReference>
<dbReference type="Proteomes" id="UP000815677">
    <property type="component" value="Unassembled WGS sequence"/>
</dbReference>
<reference evidence="1" key="1">
    <citation type="submission" date="2014-09" db="EMBL/GenBank/DDBJ databases">
        <title>Genome sequence of the luminous mushroom Mycena chlorophos for searching fungal bioluminescence genes.</title>
        <authorList>
            <person name="Tanaka Y."/>
            <person name="Kasuga D."/>
            <person name="Oba Y."/>
            <person name="Hase S."/>
            <person name="Sato K."/>
            <person name="Oba Y."/>
            <person name="Sakakibara Y."/>
        </authorList>
    </citation>
    <scope>NUCLEOTIDE SEQUENCE</scope>
</reference>
<dbReference type="PANTHER" id="PTHR46579:SF1">
    <property type="entry name" value="F5_8 TYPE C DOMAIN-CONTAINING PROTEIN"/>
    <property type="match status" value="1"/>
</dbReference>
<evidence type="ECO:0000313" key="1">
    <source>
        <dbReference type="EMBL" id="GAT45323.1"/>
    </source>
</evidence>
<dbReference type="InterPro" id="IPR004242">
    <property type="entry name" value="Transposase_21"/>
</dbReference>
<proteinExistence type="predicted"/>
<sequence>SSPAPQCRGCPYTQVDLEWYRRLAGSGLTAAEKLAGSLYSLIAKGNQQLPEHDRKICRSYAWKLKSHATDVAFKRMPFAYPELFEGDDGLPSIDEQRSHVQFLSGLQCETYDCCINSCICFVGPYEDETQCPFCKELRYRTNGKPRKVFNYLPLTPRLQAFFRNREMAAKLRYRADFKPTEDGISDVFDSELYNELRNKHIPIDDDNERAGLKYFEDDRDIALGLSTDGFAPFKRRRQTAWPLIVFLYNLAPEIRFHLEHILSLGVIPGPLKPKDICSFLYPLVMELLRLEQGINTYDISSDKQFLLRAFLILVFGDIPAVSMVMRVKGHNGFAPCRTCNIHGVSVPNGGNKTLYVPVDRSTHPAVVAAADPATSPSRYDPRNLPLRTHAEFIQQAREVDNAPTKTRAEELARLYGIKGTPILSYLSSLDFPRSFPYDFMHLIWENLIPNLILFWTGQFKGLDEGREQYCIDDALWDAIGKDTAKAGSTIPSAFGTRVPDLAKGGVPVSAEMHSIWVQFIGPTRLRRAFSHVKYYDHFVLLVQILNKCLAFEISTKEVEWLEEKIPDWVETYERFYYQHDPSRLSTCTLTVHALLHIPAAIRAAGPQWCYWAYPMERYCGSLQPGIRSRRFPFASLDRYVLETAQLSQIGVLYNLTSELALKRRRGDPQGSRRVTGYDAALLLGPHSSLAVLPPRVISALGTRFKVASGTNSVRKIRHILQDATLTEWTKIRRIDSEAGDTMVAQLSGSSAHGNRTDLRDPTFVRYEMLVDVNARFLRRRSKFQLQTFYGQLQKIYLIELNNPLPLLDHSILNPNECIIMVEIRSCRINGGDDRLDLHFYSDMSTTHAVDATVLQCLVGRVPDGAGGWGIVDRSGNLARAVYLDDDDA</sequence>
<name>A0ABQ0L2C8_MYCCL</name>
<feature type="non-terminal residue" evidence="1">
    <location>
        <position position="1"/>
    </location>
</feature>
<dbReference type="PANTHER" id="PTHR46579">
    <property type="entry name" value="F5/8 TYPE C DOMAIN-CONTAINING PROTEIN-RELATED"/>
    <property type="match status" value="1"/>
</dbReference>
<keyword evidence="2" id="KW-1185">Reference proteome</keyword>
<evidence type="ECO:0008006" key="3">
    <source>
        <dbReference type="Google" id="ProtNLM"/>
    </source>
</evidence>